<feature type="domain" description="NACHT" evidence="9">
    <location>
        <begin position="340"/>
        <end position="473"/>
    </location>
</feature>
<dbReference type="CDD" id="cd00116">
    <property type="entry name" value="LRR_RI"/>
    <property type="match status" value="1"/>
</dbReference>
<keyword evidence="7" id="KW-0175">Coiled coil</keyword>
<dbReference type="GeneID" id="115820035"/>
<dbReference type="Gene3D" id="3.80.10.10">
    <property type="entry name" value="Ribonuclease Inhibitor"/>
    <property type="match status" value="4"/>
</dbReference>
<organism evidence="10 11">
    <name type="scientific">Chanos chanos</name>
    <name type="common">Milkfish</name>
    <name type="synonym">Mugil chanos</name>
    <dbReference type="NCBI Taxonomy" id="29144"/>
    <lineage>
        <taxon>Eukaryota</taxon>
        <taxon>Metazoa</taxon>
        <taxon>Chordata</taxon>
        <taxon>Craniata</taxon>
        <taxon>Vertebrata</taxon>
        <taxon>Euteleostomi</taxon>
        <taxon>Actinopterygii</taxon>
        <taxon>Neopterygii</taxon>
        <taxon>Teleostei</taxon>
        <taxon>Ostariophysi</taxon>
        <taxon>Gonorynchiformes</taxon>
        <taxon>Chanidae</taxon>
        <taxon>Chanos</taxon>
    </lineage>
</organism>
<dbReference type="FunFam" id="3.80.10.10:FF:000947">
    <property type="entry name" value="Si:dkey-286j17.4"/>
    <property type="match status" value="1"/>
</dbReference>
<reference evidence="11" key="1">
    <citation type="submission" date="2025-08" db="UniProtKB">
        <authorList>
            <consortium name="RefSeq"/>
        </authorList>
    </citation>
    <scope>IDENTIFICATION</scope>
</reference>
<dbReference type="InParanoid" id="A0A6J2W518"/>
<dbReference type="PROSITE" id="PS51450">
    <property type="entry name" value="LRR"/>
    <property type="match status" value="2"/>
</dbReference>
<dbReference type="Proteomes" id="UP000504632">
    <property type="component" value="Chromosome 1"/>
</dbReference>
<keyword evidence="3" id="KW-0433">Leucine-rich repeat</keyword>
<accession>A0A6J2W518</accession>
<dbReference type="InterPro" id="IPR041267">
    <property type="entry name" value="NLRP_HD2"/>
</dbReference>
<evidence type="ECO:0000313" key="11">
    <source>
        <dbReference type="RefSeq" id="XP_030639333.1"/>
    </source>
</evidence>
<proteinExistence type="predicted"/>
<dbReference type="SMART" id="SM01288">
    <property type="entry name" value="FISNA"/>
    <property type="match status" value="1"/>
</dbReference>
<dbReference type="SUPFAM" id="SSF52047">
    <property type="entry name" value="RNI-like"/>
    <property type="match status" value="2"/>
</dbReference>
<dbReference type="SMART" id="SM00368">
    <property type="entry name" value="LRR_RI"/>
    <property type="match status" value="22"/>
</dbReference>
<feature type="region of interest" description="Disordered" evidence="8">
    <location>
        <begin position="1563"/>
        <end position="1638"/>
    </location>
</feature>
<feature type="compositionally biased region" description="Basic and acidic residues" evidence="8">
    <location>
        <begin position="114"/>
        <end position="123"/>
    </location>
</feature>
<dbReference type="InterPro" id="IPR029495">
    <property type="entry name" value="NACHT-assoc"/>
</dbReference>
<dbReference type="FunFam" id="3.40.50.300:FF:000210">
    <property type="entry name" value="Si:dkey-16p6.1"/>
    <property type="match status" value="1"/>
</dbReference>
<sequence length="1638" mass="180693">MSGEAERSTASEMSLSKKHPDTESFREKTSESPTQDSSKDFNPPCFREGDLPSEKSGMEKRSESPTQSCVSMKSEASDDQVRPNLRDEELPPEKSVTEKRSESPTHSSVSMKSEASDDQVRPDLRDGELASEKRHSCGFKGGEALKDQKFHEVLRNIFSGISSTLGGPLVATSLVDLCVGPALDLEEKVITFMKHELKRIKKFLKTKNMKDYDRRTDDYNSAREGAANITLHCLRNMNQNDLADTLEKCLIIINLHHELKSRLKRKYEHAFEGITKQGESVLLEKIYTELYITEGGSGAVNEEHEVRQSEKAFGRPETPEKLIECNNIFNPLPGQDKTIRTVLTKGVAGIGKSISVQKFIVDWAEGKANQDIEFIFPLPFRELNLKNGEHSLMDILNQFFPETKGIDFTKKIKYKVLFIFDGLDECRHPLRFQKNETWSDVTKPASVDVLLTNLIRGNLLPSALIWITTRPAAASKIPPECVDQVVEVRGFNDTQKEEYFRKRITDEKLADRIISHMKQSRSLYIMCHIPVFCWISATVLERILGGTDSTDKQETLKTLTQMYSYFLIFQTRQKNQKYEETESMDTVWDEKSILAMGKLAFQNLLSNNLIFYAQDLKECGIDVTDASVYSGMCTQIFKEESGMFLGTVFCFVHLSIQEYIAALYAYMSTDKYQKNVFVNQETSLDNESNTVIGLLRTAVDKALESESGHLDLFLRFLLGLSLESNQRLLQGLLTQTGSSSQSKEDIVRYIKEKFKEDPSEERSINLFHCLNELNDKSLVEEIQNHLSSGSLSSAQLSPAQWSALVFVLLTSEEQMEVFDLKKFIRSDECLKRLLPVVKSAQKALLSDCQLTEESCSALATVLRSDQSTLRELDLSNNKIQDSGVKQLSAGLENSQCKLEKLKLKASKITGKGCAALTSALTSNPSHLIELNLSGNKLRESGVKHISALLENSHCKLERLNVSDCSITGEGYAALASVLKSNPSHLVELDLRGNNPGDSAVKLLSDLLNLLNDQKCKLKTLRLLKRDAAEKACVYLTEVLGINPLLLTELDLSGKKLGHSGMKQLSALLRDSHCKVKTLKLNKCGLTEQHCSVLAEILSSGSSNLTHLDLSRNNLQDSGVKRLSAGLKNPHLQKLKLSDCSITLNGYAALATALRSNPSHLIELDLRGNDPGYSGVKQLTDLQKDPKCKLQTLRLLKSDAAEKACAYLTSLIGRNPLLQTELDLSEKKQGDSGVKQFCALLEDSHCKVKKLKLNDSSITEEGCVALTSALRSNPSHLIELNLSGNKLGDSGVKHICSLLENPHCKLEKLELNDNNITEEGCDALTSALTSNPSHLIELNLSGNKLGDSGVKHISDLLGNPHCKLQKLLFNDSNITEEGCAALTSALTSNPSHLIELNLSGNKLGEAGAKHISALLENSNCKLQRLLLNDSSITEEGCAALTSALTSNPSHLIELNLSGNKLGDSGVKHISALLGNPQCTLQRLLLNDISITEEGCAALTSALTSNPSHLIELNLSGNKLGDSGVKHISDMLQNPQCKLQRLLLDTGLLSTALNAFSTVTSFLWSGGKKNEKSDPSFQQREPDSHSAGEKGEQDSHSDGENGKPGCDTGSDQRGTEWSSESKQTEPESGNPHYSGPGSEV</sequence>
<dbReference type="InterPro" id="IPR007111">
    <property type="entry name" value="NACHT_NTPase"/>
</dbReference>
<gene>
    <name evidence="11" type="primary">LOC115820035</name>
</gene>
<dbReference type="PROSITE" id="PS50837">
    <property type="entry name" value="NACHT"/>
    <property type="match status" value="1"/>
</dbReference>
<feature type="compositionally biased region" description="Basic and acidic residues" evidence="8">
    <location>
        <begin position="18"/>
        <end position="30"/>
    </location>
</feature>
<keyword evidence="10" id="KW-1185">Reference proteome</keyword>
<dbReference type="PANTHER" id="PTHR24106">
    <property type="entry name" value="NACHT, LRR AND CARD DOMAINS-CONTAINING"/>
    <property type="match status" value="1"/>
</dbReference>
<dbReference type="Pfam" id="PF13516">
    <property type="entry name" value="LRR_6"/>
    <property type="match status" value="10"/>
</dbReference>
<dbReference type="RefSeq" id="XP_030639333.1">
    <property type="nucleotide sequence ID" value="XM_030783473.1"/>
</dbReference>
<dbReference type="FunFam" id="3.80.10.10:FF:000100">
    <property type="entry name" value="Si:dkey-11n14.1"/>
    <property type="match status" value="1"/>
</dbReference>
<dbReference type="InterPro" id="IPR041075">
    <property type="entry name" value="NOD1/2_WH"/>
</dbReference>
<dbReference type="Pfam" id="PF17776">
    <property type="entry name" value="NLRC4_HD2"/>
    <property type="match status" value="1"/>
</dbReference>
<dbReference type="GO" id="GO:0005524">
    <property type="term" value="F:ATP binding"/>
    <property type="evidence" value="ECO:0007669"/>
    <property type="project" value="UniProtKB-KW"/>
</dbReference>
<dbReference type="InterPro" id="IPR006553">
    <property type="entry name" value="Leu-rich_rpt_Cys-con_subtyp"/>
</dbReference>
<evidence type="ECO:0000256" key="4">
    <source>
        <dbReference type="ARBA" id="ARBA00022737"/>
    </source>
</evidence>
<dbReference type="InterPro" id="IPR032675">
    <property type="entry name" value="LRR_dom_sf"/>
</dbReference>
<keyword evidence="2" id="KW-0963">Cytoplasm</keyword>
<dbReference type="Pfam" id="PF05729">
    <property type="entry name" value="NACHT"/>
    <property type="match status" value="1"/>
</dbReference>
<feature type="compositionally biased region" description="Basic and acidic residues" evidence="8">
    <location>
        <begin position="1566"/>
        <end position="1599"/>
    </location>
</feature>
<feature type="compositionally biased region" description="Basic and acidic residues" evidence="8">
    <location>
        <begin position="75"/>
        <end position="103"/>
    </location>
</feature>
<feature type="coiled-coil region" evidence="7">
    <location>
        <begin position="884"/>
        <end position="911"/>
    </location>
</feature>
<evidence type="ECO:0000256" key="3">
    <source>
        <dbReference type="ARBA" id="ARBA00022614"/>
    </source>
</evidence>
<keyword evidence="4" id="KW-0677">Repeat</keyword>
<dbReference type="InterPro" id="IPR001611">
    <property type="entry name" value="Leu-rich_rpt"/>
</dbReference>
<dbReference type="InterPro" id="IPR051261">
    <property type="entry name" value="NLR"/>
</dbReference>
<dbReference type="SMART" id="SM00367">
    <property type="entry name" value="LRR_CC"/>
    <property type="match status" value="6"/>
</dbReference>
<feature type="compositionally biased region" description="Polar residues" evidence="8">
    <location>
        <begin position="1607"/>
        <end position="1619"/>
    </location>
</feature>
<evidence type="ECO:0000256" key="5">
    <source>
        <dbReference type="ARBA" id="ARBA00022741"/>
    </source>
</evidence>
<evidence type="ECO:0000313" key="10">
    <source>
        <dbReference type="Proteomes" id="UP000504632"/>
    </source>
</evidence>
<evidence type="ECO:0000256" key="2">
    <source>
        <dbReference type="ARBA" id="ARBA00022490"/>
    </source>
</evidence>
<dbReference type="Pfam" id="PF14484">
    <property type="entry name" value="FISNA"/>
    <property type="match status" value="1"/>
</dbReference>
<feature type="compositionally biased region" description="Polar residues" evidence="8">
    <location>
        <begin position="104"/>
        <end position="113"/>
    </location>
</feature>
<name>A0A6J2W518_CHACN</name>
<dbReference type="Gene3D" id="3.40.50.300">
    <property type="entry name" value="P-loop containing nucleotide triphosphate hydrolases"/>
    <property type="match status" value="1"/>
</dbReference>
<comment type="subcellular location">
    <subcellularLocation>
        <location evidence="1">Cytoplasm</location>
    </subcellularLocation>
</comment>
<protein>
    <submittedName>
        <fullName evidence="11">NACHT, LRR and PYD domains-containing protein 12-like</fullName>
    </submittedName>
</protein>
<evidence type="ECO:0000259" key="9">
    <source>
        <dbReference type="PROSITE" id="PS50837"/>
    </source>
</evidence>
<evidence type="ECO:0000256" key="1">
    <source>
        <dbReference type="ARBA" id="ARBA00004496"/>
    </source>
</evidence>
<feature type="compositionally biased region" description="Basic and acidic residues" evidence="8">
    <location>
        <begin position="47"/>
        <end position="63"/>
    </location>
</feature>
<keyword evidence="5" id="KW-0547">Nucleotide-binding</keyword>
<dbReference type="InterPro" id="IPR027417">
    <property type="entry name" value="P-loop_NTPase"/>
</dbReference>
<evidence type="ECO:0000256" key="6">
    <source>
        <dbReference type="ARBA" id="ARBA00022840"/>
    </source>
</evidence>
<dbReference type="OrthoDB" id="120976at2759"/>
<keyword evidence="6" id="KW-0067">ATP-binding</keyword>
<feature type="region of interest" description="Disordered" evidence="8">
    <location>
        <begin position="1"/>
        <end position="123"/>
    </location>
</feature>
<evidence type="ECO:0000256" key="7">
    <source>
        <dbReference type="SAM" id="Coils"/>
    </source>
</evidence>
<dbReference type="GO" id="GO:0005737">
    <property type="term" value="C:cytoplasm"/>
    <property type="evidence" value="ECO:0007669"/>
    <property type="project" value="UniProtKB-SubCell"/>
</dbReference>
<dbReference type="Pfam" id="PF17779">
    <property type="entry name" value="WHD_NOD2"/>
    <property type="match status" value="1"/>
</dbReference>
<evidence type="ECO:0000256" key="8">
    <source>
        <dbReference type="SAM" id="MobiDB-lite"/>
    </source>
</evidence>